<feature type="region of interest" description="Disordered" evidence="2">
    <location>
        <begin position="972"/>
        <end position="998"/>
    </location>
</feature>
<dbReference type="InterPro" id="IPR041679">
    <property type="entry name" value="DNA2/NAM7-like_C"/>
</dbReference>
<keyword evidence="1" id="KW-0479">Metal-binding</keyword>
<keyword evidence="1" id="KW-0863">Zinc-finger</keyword>
<dbReference type="FunFam" id="3.40.50.300:FF:003366">
    <property type="entry name" value="Helicase required for RNAi-mediated heterochromatin assembly 1"/>
    <property type="match status" value="1"/>
</dbReference>
<dbReference type="Pfam" id="PF13087">
    <property type="entry name" value="AAA_12"/>
    <property type="match status" value="1"/>
</dbReference>
<dbReference type="InterPro" id="IPR027417">
    <property type="entry name" value="P-loop_NTPase"/>
</dbReference>
<dbReference type="Gene3D" id="3.40.50.300">
    <property type="entry name" value="P-loop containing nucleotide triphosphate hydrolases"/>
    <property type="match status" value="2"/>
</dbReference>
<dbReference type="PANTHER" id="PTHR10887">
    <property type="entry name" value="DNA2/NAM7 HELICASE FAMILY"/>
    <property type="match status" value="1"/>
</dbReference>
<dbReference type="InterPro" id="IPR001878">
    <property type="entry name" value="Znf_CCHC"/>
</dbReference>
<dbReference type="SUPFAM" id="SSF52540">
    <property type="entry name" value="P-loop containing nucleoside triphosphate hydrolases"/>
    <property type="match status" value="1"/>
</dbReference>
<sequence>MRDMEVERQWNDEKSASIDWKDPDDVLCNHWTFLRIVDFHPLLAQYATTHLEDKEHWKAIFTNPARTDEQKEALQFWLQNGLLTLREKRWCRECRKEGHTKRQCTEAKVPKGGGVLEKFAAHRAEIERYRLMQERQWENDPVTLLAIKKGGAQVRDGRGGTRDVKVGGPHVWVQNNNERRDLEPFVEERRRGTIGRVDTEHNIGFVRVPDMGEVKFFVDRVDYGVREVAVGDAVTLKIDVSRDYPIAVDIRLETPHVTSEDVYKFIRRCKNATQPITVIKAVMTHTFEWPDMLRLLRDMPPAAFVDGVHTLVELTTFVGNREPIHIPLLQSFLVLLQRESKDGTIPAFFPSMVQSALEIGREIFNEGDMATAVERWLEVANLIVLLRQHAPVAGDGVASVQTTLISLLNEGVKATRGSAGELPGSVLAVRKRKVDATLGRMQNMEGSRSTDILIPSASDFSIPPPHELSPFSPCNLPVNGSKVYDTTESFITDHCRMLQADTFEAVSRILPAACFNFPDYKPTEETVSDVQHARLYHSVRFMGRVVTKDRDIACCTSYILQVQPKSPKAQAPVNIPVGTTLCITTGLNRTVMEDDEIFWCSVTSLNKPLLSGNMVVVSPCDSSASFELLAEKLHRNESLNKMDCSLMLVTEVFMMGYKSIMKALHAFVGPLAMPLPMLSSLVSPEAAAHASANGITCKAKKPGELVAYIPPHCEFAFQSLIADVCDRFTLDKGQEEALRLFPSSDILLVQGPPGTGKSFIGCRLVEVYVRYKQLVSSGDILSTIDVEQLHSTSPQHMLPSIVGPVVVITYKNHALDEFLIDLLQSGLWDDERPRIAQHLVNEMGATKADLFPCGKRVVRIGGQSKEAALDAYNLNALLRTKTDKAMLNSLKERIYLMNQRLERLIKEIHYLESGRVPKSLFERWLTEEQRKHIKYEDRDEWLQGKQYVGKSERTANRTLYLQLLKTRVESALEEAQRSSRERTEGKPEDEKEGEEDGAAQLSVFQEMRRQEENRKFNDSLHTTYLSSEAMELAKNPPTCPEGVPEELLSLWSLDPVLRHEYYAYLIRKCISVKARDCLLIMDAISNVVTIRDHVVSELKLELLQGADVVGLTTTGCASNQNLLRSLRPTILIVEEAAEVLESQLLACMTDSLQQVVLIGDHFQLRPKVETFLYEKFNRLNMSLFERLSSRMRPICLREQRRMHPLISRLVRPFYGPNMLLDNKDLYKRPFVCTKGVLHTDAVPGLARRVFFWRHSQPESEAPGSRSKVNLLEAEMVLKLVAHLTTEGVHQKSITVITPYLAQLRLLRTTLRLHAFSDVCVSTVDLFQGDENDVVILSLVRTERLTEFLKMRNRMIVCCSRARFAMVMIGNDGLLEQSTHWKQVFDTLRDDQCVGDKLPVTRFLSPGEEAMMSAD</sequence>
<dbReference type="PANTHER" id="PTHR10887:SF341">
    <property type="entry name" value="NFX1-TYPE ZINC FINGER-CONTAINING PROTEIN 1"/>
    <property type="match status" value="1"/>
</dbReference>
<evidence type="ECO:0000313" key="5">
    <source>
        <dbReference type="Proteomes" id="UP000266743"/>
    </source>
</evidence>
<dbReference type="EMBL" id="QSBY01000003">
    <property type="protein sequence ID" value="RHW73784.1"/>
    <property type="molecule type" value="Genomic_DNA"/>
</dbReference>
<keyword evidence="1" id="KW-0862">Zinc</keyword>
<dbReference type="GO" id="GO:0031380">
    <property type="term" value="C:nuclear RNA-directed RNA polymerase complex"/>
    <property type="evidence" value="ECO:0007669"/>
    <property type="project" value="TreeGrafter"/>
</dbReference>
<comment type="caution">
    <text evidence="4">The sequence shown here is derived from an EMBL/GenBank/DDBJ whole genome shotgun (WGS) entry which is preliminary data.</text>
</comment>
<accession>A0A3L6LAT7</accession>
<dbReference type="Proteomes" id="UP000266743">
    <property type="component" value="Chromosome 3"/>
</dbReference>
<protein>
    <submittedName>
        <fullName evidence="4">AAA domain containing protein</fullName>
    </submittedName>
</protein>
<dbReference type="GO" id="GO:0003676">
    <property type="term" value="F:nucleic acid binding"/>
    <property type="evidence" value="ECO:0007669"/>
    <property type="project" value="InterPro"/>
</dbReference>
<evidence type="ECO:0000313" key="4">
    <source>
        <dbReference type="EMBL" id="RHW73784.1"/>
    </source>
</evidence>
<name>A0A3L6LAT7_9TRYP</name>
<evidence type="ECO:0000256" key="2">
    <source>
        <dbReference type="SAM" id="MobiDB-lite"/>
    </source>
</evidence>
<organism evidence="4 5">
    <name type="scientific">Trypanosoma brucei equiperdum</name>
    <dbReference type="NCBI Taxonomy" id="630700"/>
    <lineage>
        <taxon>Eukaryota</taxon>
        <taxon>Discoba</taxon>
        <taxon>Euglenozoa</taxon>
        <taxon>Kinetoplastea</taxon>
        <taxon>Metakinetoplastina</taxon>
        <taxon>Trypanosomatida</taxon>
        <taxon>Trypanosomatidae</taxon>
        <taxon>Trypanosoma</taxon>
    </lineage>
</organism>
<dbReference type="GO" id="GO:0004386">
    <property type="term" value="F:helicase activity"/>
    <property type="evidence" value="ECO:0007669"/>
    <property type="project" value="InterPro"/>
</dbReference>
<feature type="domain" description="CCHC-type" evidence="3">
    <location>
        <begin position="91"/>
        <end position="106"/>
    </location>
</feature>
<evidence type="ECO:0000259" key="3">
    <source>
        <dbReference type="PROSITE" id="PS50158"/>
    </source>
</evidence>
<reference evidence="4 5" key="1">
    <citation type="submission" date="2018-09" db="EMBL/GenBank/DDBJ databases">
        <title>whole genome sequence of T. equiperdum IVM-t1 strain.</title>
        <authorList>
            <person name="Suganuma K."/>
        </authorList>
    </citation>
    <scope>NUCLEOTIDE SEQUENCE [LARGE SCALE GENOMIC DNA]</scope>
    <source>
        <strain evidence="4 5">IVM-t1</strain>
    </source>
</reference>
<dbReference type="Pfam" id="PF13086">
    <property type="entry name" value="AAA_11"/>
    <property type="match status" value="1"/>
</dbReference>
<dbReference type="PROSITE" id="PS50158">
    <property type="entry name" value="ZF_CCHC"/>
    <property type="match status" value="1"/>
</dbReference>
<gene>
    <name evidence="4" type="ORF">DPX39_030045900</name>
</gene>
<dbReference type="GO" id="GO:0031048">
    <property type="term" value="P:regulatory ncRNA-mediated heterochromatin formation"/>
    <property type="evidence" value="ECO:0007669"/>
    <property type="project" value="TreeGrafter"/>
</dbReference>
<dbReference type="InterPro" id="IPR041677">
    <property type="entry name" value="DNA2/NAM7_AAA_11"/>
</dbReference>
<evidence type="ECO:0000256" key="1">
    <source>
        <dbReference type="PROSITE-ProRule" id="PRU00047"/>
    </source>
</evidence>
<dbReference type="InterPro" id="IPR047187">
    <property type="entry name" value="SF1_C_Upf1"/>
</dbReference>
<dbReference type="InterPro" id="IPR045055">
    <property type="entry name" value="DNA2/NAM7-like"/>
</dbReference>
<proteinExistence type="predicted"/>
<dbReference type="GO" id="GO:0008270">
    <property type="term" value="F:zinc ion binding"/>
    <property type="evidence" value="ECO:0007669"/>
    <property type="project" value="UniProtKB-KW"/>
</dbReference>
<dbReference type="CDD" id="cd18808">
    <property type="entry name" value="SF1_C_Upf1"/>
    <property type="match status" value="1"/>
</dbReference>
<feature type="compositionally biased region" description="Basic and acidic residues" evidence="2">
    <location>
        <begin position="972"/>
        <end position="989"/>
    </location>
</feature>